<gene>
    <name evidence="2" type="ORF">PVT01_140048400</name>
</gene>
<reference evidence="2 3" key="1">
    <citation type="submission" date="2016-07" db="EMBL/GenBank/DDBJ databases">
        <authorList>
            <consortium name="Pathogen Informatics"/>
        </authorList>
    </citation>
    <scope>NUCLEOTIDE SEQUENCE [LARGE SCALE GENOMIC DNA]</scope>
</reference>
<evidence type="ECO:0000313" key="3">
    <source>
        <dbReference type="Proteomes" id="UP000196402"/>
    </source>
</evidence>
<accession>A0A1G4H579</accession>
<dbReference type="VEuPathDB" id="PlasmoDB:PVPAM_140051200"/>
<feature type="region of interest" description="Disordered" evidence="1">
    <location>
        <begin position="96"/>
        <end position="193"/>
    </location>
</feature>
<feature type="compositionally biased region" description="Pro residues" evidence="1">
    <location>
        <begin position="1256"/>
        <end position="1273"/>
    </location>
</feature>
<protein>
    <submittedName>
        <fullName evidence="2">Uncharacterized protein</fullName>
    </submittedName>
</protein>
<feature type="compositionally biased region" description="Basic and acidic residues" evidence="1">
    <location>
        <begin position="169"/>
        <end position="192"/>
    </location>
</feature>
<dbReference type="eggNOG" id="KOG0114">
    <property type="taxonomic scope" value="Eukaryota"/>
</dbReference>
<dbReference type="EMBL" id="LT615252">
    <property type="protein sequence ID" value="SCO70006.1"/>
    <property type="molecule type" value="Genomic_DNA"/>
</dbReference>
<feature type="compositionally biased region" description="Basic and acidic residues" evidence="1">
    <location>
        <begin position="113"/>
        <end position="122"/>
    </location>
</feature>
<feature type="region of interest" description="Disordered" evidence="1">
    <location>
        <begin position="557"/>
        <end position="577"/>
    </location>
</feature>
<feature type="region of interest" description="Disordered" evidence="1">
    <location>
        <begin position="1243"/>
        <end position="1273"/>
    </location>
</feature>
<proteinExistence type="predicted"/>
<dbReference type="VEuPathDB" id="PlasmoDB:PVX_123880"/>
<dbReference type="VEuPathDB" id="PlasmoDB:PVW1_140049500"/>
<evidence type="ECO:0000313" key="2">
    <source>
        <dbReference type="EMBL" id="SCO70006.1"/>
    </source>
</evidence>
<organism evidence="2 3">
    <name type="scientific">Plasmodium vivax</name>
    <name type="common">malaria parasite P. vivax</name>
    <dbReference type="NCBI Taxonomy" id="5855"/>
    <lineage>
        <taxon>Eukaryota</taxon>
        <taxon>Sar</taxon>
        <taxon>Alveolata</taxon>
        <taxon>Apicomplexa</taxon>
        <taxon>Aconoidasida</taxon>
        <taxon>Haemosporida</taxon>
        <taxon>Plasmodiidae</taxon>
        <taxon>Plasmodium</taxon>
        <taxon>Plasmodium (Plasmodium)</taxon>
    </lineage>
</organism>
<sequence length="1637" mass="189551">MLGYARKINHIKKVLYREKAKRSKRAKCHIQHVPYSDRHKEKVTLWYKRGTLTQVIEYAERERGLFLLSDYGEARTKGGSHLVPPRKGTHLGVLSPENGPAWVGATPQGVPRHGNEHHEQEHANGGGRRNHNGGTSYELLSSTSPKGAHPGGTPTSPHTSEESITVGKKYQDGQEKEQIERSGRSGRNEQSKPNRLLIHYHLGSVKSMMTILDKCQAYRYKNDTLLGDICQAIPSLDLRETNVKDLLTILHAFIKLNFFHEGHFNYLFFCLLNEHLLSNSHLISLLFVLSNVERMNALSCLLLYRVNFMVLHRMHSLSLHQLHNVLNAYLNMCRRLSVRGELQRGSAHQVIKTDGGGSPKINSKNFELFYKLRFDEAAQAGETANHSTPRNCIHLIFRLIDSLRKKKIPVEKLSKFITPQDCLNKAFVTHLKREIGLLFVKKLKCEHVLFNRLERKRLYRLRDSILGSPKGRGPHGEESAAEQGTPQWHSHTDEKTQLGTHLREQELNSARTSPQQKGGHTGSAAIQLKLIRRMKRQLDARLLVPLIRVCDFQEGDHHDGDGRSIGMRDVDDRSTAPRRNPPLDLLLHGYKHLPLKFDAKSLVVTLSCFSQRRQTQTDEVLHMLLNLMEKKINKFTPEQIVDMMNSISTLRDERIPNGTLNFLIRFLFNKNGIIYMKDTHVSTLLNVIQKKKKFINQDGVHYISHFVVNHKPHFKNVKNMFSYFSFHFHFNTFGDHFLSALYCSFLGGGSGGYLLELDLLNRVLSSTLVIPSFWKYQKRVFKKIDTCLLCTLRRMNRSDYSPRRRDLSHVVELISHMNSSLTSDVYKAYEGEINQMRRKKRSPRGDITNLVCGTTNGANGQVRKGNSTKIETHKDGKKKKKKKLQFYYAHNSYNEVYFMTSSFNLKIFILVKKILQKVLNGRGCANLHSEEIALLIKALTNLHEMKKKITQMNKTYTYFYVATKWRCKKNRIVNTYFLKTINQIDKDILQFLCKMDQERIFLCNVHMLRSNYLFEPLMNEQLVLSHLQQSVRRMGNKPVSTGTAVLFFNFLSSYKIDEMVLSSRGVRMKDVLHSRGVPRAGFEELEGTLLKAFLVSQKVESPYRKREKLFAHMYSEKKRQKSSIKNAIKHFFLTYKFTNWEYLKKYQQERKIYINKISNNLEREMLKRKIKKMDDLVKQNGTFRHMNKYNKFLICKFASKWKKKKKYLVLKSTINSSYVDANDMIELLFSSVVMSIRHLVNHPKGSSPRARERPTCEPPTCEPPTCEPPTCEPPTCEPPTSEYPKCVTFLLKKMIVLKKPKIVNITYPLYFKLRLCIEAIKWVYPKLMKNYGHILMYWKRVLGAHLGSDKTLKNYFDYAQSGISGNHTLSASHMLANGSDWGGAPHVVTPANGQTQHSLTNHANDALQKFLTYPCISQTNYKYKLRSKKNYSLENCLYFKNSKCYKNVVFHDMHEHVSYLQNSSHQLYINLVHLKRRLLRRSNNQGGQKRRKKKKKKNYKSVKQLNCNCAKRNSILFKCSFNIVDVKKVEMFHSHLVRVDVAKRNGTGDIRTFFVFPYAPFNLNTVVKNGPSEDNTLQLCASAFCKRELFLTLFLMKVELAKHIQTEFNIVPVATDKLNSIRSRKQLHLYLSAKLLC</sequence>
<name>A0A1G4H579_PLAVI</name>
<dbReference type="Proteomes" id="UP000196402">
    <property type="component" value="Chromosome 14"/>
</dbReference>
<evidence type="ECO:0000256" key="1">
    <source>
        <dbReference type="SAM" id="MobiDB-lite"/>
    </source>
</evidence>
<feature type="compositionally biased region" description="Basic and acidic residues" evidence="1">
    <location>
        <begin position="557"/>
        <end position="575"/>
    </location>
</feature>
<dbReference type="VEuPathDB" id="PlasmoDB:PVP01_1443200"/>
<feature type="region of interest" description="Disordered" evidence="1">
    <location>
        <begin position="465"/>
        <end position="497"/>
    </location>
</feature>